<gene>
    <name evidence="1" type="ORF">OUZ56_030776</name>
</gene>
<reference evidence="1 2" key="1">
    <citation type="journal article" date="2023" name="Nucleic Acids Res.">
        <title>The hologenome of Daphnia magna reveals possible DNA methylation and microbiome-mediated evolution of the host genome.</title>
        <authorList>
            <person name="Chaturvedi A."/>
            <person name="Li X."/>
            <person name="Dhandapani V."/>
            <person name="Marshall H."/>
            <person name="Kissane S."/>
            <person name="Cuenca-Cambronero M."/>
            <person name="Asole G."/>
            <person name="Calvet F."/>
            <person name="Ruiz-Romero M."/>
            <person name="Marangio P."/>
            <person name="Guigo R."/>
            <person name="Rago D."/>
            <person name="Mirbahai L."/>
            <person name="Eastwood N."/>
            <person name="Colbourne J.K."/>
            <person name="Zhou J."/>
            <person name="Mallon E."/>
            <person name="Orsini L."/>
        </authorList>
    </citation>
    <scope>NUCLEOTIDE SEQUENCE [LARGE SCALE GENOMIC DNA]</scope>
    <source>
        <strain evidence="1">LRV0_1</strain>
    </source>
</reference>
<evidence type="ECO:0000313" key="1">
    <source>
        <dbReference type="EMBL" id="KAK4015802.1"/>
    </source>
</evidence>
<evidence type="ECO:0000313" key="2">
    <source>
        <dbReference type="Proteomes" id="UP001234178"/>
    </source>
</evidence>
<protein>
    <submittedName>
        <fullName evidence="1">Uncharacterized protein</fullName>
    </submittedName>
</protein>
<keyword evidence="2" id="KW-1185">Reference proteome</keyword>
<organism evidence="1 2">
    <name type="scientific">Daphnia magna</name>
    <dbReference type="NCBI Taxonomy" id="35525"/>
    <lineage>
        <taxon>Eukaryota</taxon>
        <taxon>Metazoa</taxon>
        <taxon>Ecdysozoa</taxon>
        <taxon>Arthropoda</taxon>
        <taxon>Crustacea</taxon>
        <taxon>Branchiopoda</taxon>
        <taxon>Diplostraca</taxon>
        <taxon>Cladocera</taxon>
        <taxon>Anomopoda</taxon>
        <taxon>Daphniidae</taxon>
        <taxon>Daphnia</taxon>
    </lineage>
</organism>
<name>A0ABQ9ZS96_9CRUS</name>
<accession>A0ABQ9ZS96</accession>
<dbReference type="EMBL" id="JAOYFB010000005">
    <property type="protein sequence ID" value="KAK4015802.1"/>
    <property type="molecule type" value="Genomic_DNA"/>
</dbReference>
<dbReference type="Proteomes" id="UP001234178">
    <property type="component" value="Unassembled WGS sequence"/>
</dbReference>
<sequence>MEVGNPFARLRRASRERVIRPRNNTPINPEASFVSRILCCDPSGSFPLTADGALFIEREFAYGIRKSHRISFETLEYDSITGSTD</sequence>
<comment type="caution">
    <text evidence="1">The sequence shown here is derived from an EMBL/GenBank/DDBJ whole genome shotgun (WGS) entry which is preliminary data.</text>
</comment>
<proteinExistence type="predicted"/>